<dbReference type="InterPro" id="IPR020843">
    <property type="entry name" value="ER"/>
</dbReference>
<sequence>MEFMKAGQYLGKEKIGLTKIPKPSIFENEARIRVEYAGICGTDMMIYKGKHPRATAPTILGHEFSGTIDEIKSDSSYKVGDKVVVEPTISCGVCPPCQQGQTHICQNLKLIGIDMDGGFAEYVRVPIRNLHRVPKDFPSSLASMAEPLAVAIHTVRRSTLKVGENVSILGAGPIGILIGMVAKMNGAKNVFISDISSYRLEKARQLGLQAINASNKNVVDEVFKRTNNELIDVVFEVAGTQTTMDQMVELIKSQGQIVVVSVFKNNPNINLAAMHFNEISLTTTRCYSRSDFLTALDMMISKEMVRNSLSTIVSHELDIEELAKGFSLMQGSENSLKILIKSE</sequence>
<keyword evidence="2" id="KW-0862">Zinc</keyword>
<dbReference type="EMBL" id="CP101914">
    <property type="protein sequence ID" value="UUI03026.1"/>
    <property type="molecule type" value="Genomic_DNA"/>
</dbReference>
<feature type="domain" description="Enoyl reductase (ER)" evidence="4">
    <location>
        <begin position="11"/>
        <end position="340"/>
    </location>
</feature>
<keyword evidence="6" id="KW-1185">Reference proteome</keyword>
<organism evidence="5 6">
    <name type="scientific">Oceanobacillus jeddahense</name>
    <dbReference type="NCBI Taxonomy" id="1462527"/>
    <lineage>
        <taxon>Bacteria</taxon>
        <taxon>Bacillati</taxon>
        <taxon>Bacillota</taxon>
        <taxon>Bacilli</taxon>
        <taxon>Bacillales</taxon>
        <taxon>Bacillaceae</taxon>
        <taxon>Oceanobacillus</taxon>
    </lineage>
</organism>
<dbReference type="Pfam" id="PF08240">
    <property type="entry name" value="ADH_N"/>
    <property type="match status" value="1"/>
</dbReference>
<dbReference type="PANTHER" id="PTHR43401">
    <property type="entry name" value="L-THREONINE 3-DEHYDROGENASE"/>
    <property type="match status" value="1"/>
</dbReference>
<dbReference type="InterPro" id="IPR013154">
    <property type="entry name" value="ADH-like_N"/>
</dbReference>
<dbReference type="PANTHER" id="PTHR43401:SF2">
    <property type="entry name" value="L-THREONINE 3-DEHYDROGENASE"/>
    <property type="match status" value="1"/>
</dbReference>
<dbReference type="SUPFAM" id="SSF50129">
    <property type="entry name" value="GroES-like"/>
    <property type="match status" value="1"/>
</dbReference>
<evidence type="ECO:0000313" key="6">
    <source>
        <dbReference type="Proteomes" id="UP001059773"/>
    </source>
</evidence>
<dbReference type="Gene3D" id="3.90.180.10">
    <property type="entry name" value="Medium-chain alcohol dehydrogenases, catalytic domain"/>
    <property type="match status" value="1"/>
</dbReference>
<dbReference type="RefSeq" id="WP_256708207.1">
    <property type="nucleotide sequence ID" value="NZ_CP101914.1"/>
</dbReference>
<dbReference type="SMART" id="SM00829">
    <property type="entry name" value="PKS_ER"/>
    <property type="match status" value="1"/>
</dbReference>
<dbReference type="SUPFAM" id="SSF51735">
    <property type="entry name" value="NAD(P)-binding Rossmann-fold domains"/>
    <property type="match status" value="1"/>
</dbReference>
<evidence type="ECO:0000256" key="3">
    <source>
        <dbReference type="ARBA" id="ARBA00023002"/>
    </source>
</evidence>
<dbReference type="Proteomes" id="UP001059773">
    <property type="component" value="Chromosome"/>
</dbReference>
<name>A0ABY5JVB8_9BACI</name>
<dbReference type="Pfam" id="PF00107">
    <property type="entry name" value="ADH_zinc_N"/>
    <property type="match status" value="1"/>
</dbReference>
<evidence type="ECO:0000313" key="5">
    <source>
        <dbReference type="EMBL" id="UUI03026.1"/>
    </source>
</evidence>
<keyword evidence="1" id="KW-0479">Metal-binding</keyword>
<dbReference type="InterPro" id="IPR013149">
    <property type="entry name" value="ADH-like_C"/>
</dbReference>
<accession>A0ABY5JVB8</accession>
<evidence type="ECO:0000256" key="1">
    <source>
        <dbReference type="ARBA" id="ARBA00022723"/>
    </source>
</evidence>
<keyword evidence="3" id="KW-0560">Oxidoreductase</keyword>
<reference evidence="5" key="1">
    <citation type="submission" date="2022-07" db="EMBL/GenBank/DDBJ databases">
        <title>FELIX.</title>
        <authorList>
            <person name="Wan K.H."/>
            <person name="Park S."/>
            <person name="Lawrence Q."/>
            <person name="Eichenberger J.P."/>
            <person name="Booth B.W."/>
            <person name="Piaggio A.J."/>
            <person name="Chandler J.C."/>
            <person name="Franklin A.B."/>
            <person name="Celniker S.E."/>
        </authorList>
    </citation>
    <scope>NUCLEOTIDE SEQUENCE</scope>
    <source>
        <strain evidence="5">QA-1986 374</strain>
    </source>
</reference>
<dbReference type="InterPro" id="IPR036291">
    <property type="entry name" value="NAD(P)-bd_dom_sf"/>
</dbReference>
<dbReference type="InterPro" id="IPR011032">
    <property type="entry name" value="GroES-like_sf"/>
</dbReference>
<evidence type="ECO:0000256" key="2">
    <source>
        <dbReference type="ARBA" id="ARBA00022833"/>
    </source>
</evidence>
<dbReference type="InterPro" id="IPR050129">
    <property type="entry name" value="Zn_alcohol_dh"/>
</dbReference>
<protein>
    <submittedName>
        <fullName evidence="5">Alcohol dehydrogenase catalytic domain-containing protein</fullName>
    </submittedName>
</protein>
<gene>
    <name evidence="5" type="ORF">NP439_23845</name>
</gene>
<proteinExistence type="predicted"/>
<dbReference type="Gene3D" id="3.40.50.720">
    <property type="entry name" value="NAD(P)-binding Rossmann-like Domain"/>
    <property type="match status" value="1"/>
</dbReference>
<evidence type="ECO:0000259" key="4">
    <source>
        <dbReference type="SMART" id="SM00829"/>
    </source>
</evidence>